<dbReference type="PANTHER" id="PTHR23517:SF13">
    <property type="entry name" value="MAJOR FACILITATOR SUPERFAMILY MFS_1"/>
    <property type="match status" value="1"/>
</dbReference>
<dbReference type="RefSeq" id="WP_198576014.1">
    <property type="nucleotide sequence ID" value="NZ_JADWOX010000006.1"/>
</dbReference>
<dbReference type="PANTHER" id="PTHR23517">
    <property type="entry name" value="RESISTANCE PROTEIN MDTM, PUTATIVE-RELATED-RELATED"/>
    <property type="match status" value="1"/>
</dbReference>
<comment type="subcellular location">
    <subcellularLocation>
        <location evidence="1">Cell membrane</location>
        <topology evidence="1">Multi-pass membrane protein</topology>
    </subcellularLocation>
</comment>
<keyword evidence="2" id="KW-0813">Transport</keyword>
<feature type="transmembrane region" description="Helical" evidence="7">
    <location>
        <begin position="12"/>
        <end position="34"/>
    </location>
</feature>
<keyword evidence="10" id="KW-1185">Reference proteome</keyword>
<keyword evidence="3" id="KW-1003">Cell membrane</keyword>
<dbReference type="SUPFAM" id="SSF103473">
    <property type="entry name" value="MFS general substrate transporter"/>
    <property type="match status" value="1"/>
</dbReference>
<evidence type="ECO:0000256" key="5">
    <source>
        <dbReference type="ARBA" id="ARBA00022989"/>
    </source>
</evidence>
<dbReference type="EMBL" id="JADWOX010000006">
    <property type="protein sequence ID" value="MBI1684086.1"/>
    <property type="molecule type" value="Genomic_DNA"/>
</dbReference>
<evidence type="ECO:0000313" key="10">
    <source>
        <dbReference type="Proteomes" id="UP000639859"/>
    </source>
</evidence>
<comment type="caution">
    <text evidence="9">The sequence shown here is derived from an EMBL/GenBank/DDBJ whole genome shotgun (WGS) entry which is preliminary data.</text>
</comment>
<protein>
    <submittedName>
        <fullName evidence="9">MFS transporter</fullName>
    </submittedName>
</protein>
<accession>A0ABS0SWV0</accession>
<feature type="domain" description="Major facilitator superfamily (MFS) profile" evidence="8">
    <location>
        <begin position="11"/>
        <end position="388"/>
    </location>
</feature>
<dbReference type="CDD" id="cd17473">
    <property type="entry name" value="MFS_arabinose_efflux_permease_like"/>
    <property type="match status" value="1"/>
</dbReference>
<evidence type="ECO:0000313" key="9">
    <source>
        <dbReference type="EMBL" id="MBI1684086.1"/>
    </source>
</evidence>
<evidence type="ECO:0000256" key="4">
    <source>
        <dbReference type="ARBA" id="ARBA00022692"/>
    </source>
</evidence>
<feature type="transmembrane region" description="Helical" evidence="7">
    <location>
        <begin position="210"/>
        <end position="239"/>
    </location>
</feature>
<evidence type="ECO:0000256" key="7">
    <source>
        <dbReference type="SAM" id="Phobius"/>
    </source>
</evidence>
<sequence length="397" mass="40912">MNAGRRPGTAQGVALLAATVLPIMGVVSLAPVLPRLLEVFGDQPNVHILVPVALTAPGLCIALLSPVAGVLTDWLGRRTLLLAGLGLYLVCGLLPFFLSTLPQLIASRVGLGVAEAIIMTGTTTLMSDYFTDGERQRWVAIQGGLGSLAGSVLFVAGGALGAIGWRWPFALYGLALPIMIAVAAVIWEPKRRQVLDVARDAAKAPFPGRAMAVLALTTVLCAVVFYLAVIQLGLVLQGIGVTSPATIGAVTALGSLGVPIGAFVYSRLGRWSLGKLLALALVCTGAGLVGLGFSKSVPAVFAATALNQFGCGILLPTLILWAMNTASLRWRGRVIGLWNGSFFIGQFLSPVSAALIAKGAGLPTTLALFGGLTVLGAILAFALGRRTVMVGAHPKPI</sequence>
<dbReference type="PROSITE" id="PS50850">
    <property type="entry name" value="MFS"/>
    <property type="match status" value="1"/>
</dbReference>
<dbReference type="Proteomes" id="UP000639859">
    <property type="component" value="Unassembled WGS sequence"/>
</dbReference>
<keyword evidence="4 7" id="KW-0812">Transmembrane</keyword>
<feature type="transmembrane region" description="Helical" evidence="7">
    <location>
        <begin position="299"/>
        <end position="323"/>
    </location>
</feature>
<reference evidence="9 10" key="1">
    <citation type="submission" date="2020-11" db="EMBL/GenBank/DDBJ databases">
        <title>genome sequence of strain KACC 18849.</title>
        <authorList>
            <person name="Gao J."/>
            <person name="Zhang X."/>
        </authorList>
    </citation>
    <scope>NUCLEOTIDE SEQUENCE [LARGE SCALE GENOMIC DNA]</scope>
    <source>
        <strain evidence="9 10">KACC 18849</strain>
    </source>
</reference>
<feature type="transmembrane region" description="Helical" evidence="7">
    <location>
        <begin position="138"/>
        <end position="163"/>
    </location>
</feature>
<evidence type="ECO:0000256" key="3">
    <source>
        <dbReference type="ARBA" id="ARBA00022475"/>
    </source>
</evidence>
<evidence type="ECO:0000256" key="2">
    <source>
        <dbReference type="ARBA" id="ARBA00022448"/>
    </source>
</evidence>
<keyword evidence="5 7" id="KW-1133">Transmembrane helix</keyword>
<proteinExistence type="predicted"/>
<gene>
    <name evidence="9" type="ORF">I4Q42_10440</name>
</gene>
<evidence type="ECO:0000256" key="1">
    <source>
        <dbReference type="ARBA" id="ARBA00004651"/>
    </source>
</evidence>
<feature type="transmembrane region" description="Helical" evidence="7">
    <location>
        <begin position="104"/>
        <end position="126"/>
    </location>
</feature>
<evidence type="ECO:0000256" key="6">
    <source>
        <dbReference type="ARBA" id="ARBA00023136"/>
    </source>
</evidence>
<dbReference type="Gene3D" id="1.20.1250.20">
    <property type="entry name" value="MFS general substrate transporter like domains"/>
    <property type="match status" value="1"/>
</dbReference>
<dbReference type="InterPro" id="IPR050171">
    <property type="entry name" value="MFS_Transporters"/>
</dbReference>
<dbReference type="InterPro" id="IPR036259">
    <property type="entry name" value="MFS_trans_sf"/>
</dbReference>
<feature type="transmembrane region" description="Helical" evidence="7">
    <location>
        <begin position="335"/>
        <end position="356"/>
    </location>
</feature>
<dbReference type="Pfam" id="PF07690">
    <property type="entry name" value="MFS_1"/>
    <property type="match status" value="1"/>
</dbReference>
<name>A0ABS0SWV0_9CAUL</name>
<keyword evidence="6 7" id="KW-0472">Membrane</keyword>
<dbReference type="InterPro" id="IPR011701">
    <property type="entry name" value="MFS"/>
</dbReference>
<evidence type="ECO:0000259" key="8">
    <source>
        <dbReference type="PROSITE" id="PS50850"/>
    </source>
</evidence>
<feature type="transmembrane region" description="Helical" evidence="7">
    <location>
        <begin position="362"/>
        <end position="383"/>
    </location>
</feature>
<feature type="transmembrane region" description="Helical" evidence="7">
    <location>
        <begin position="80"/>
        <end position="98"/>
    </location>
</feature>
<organism evidence="9 10">
    <name type="scientific">Caulobacter hibisci</name>
    <dbReference type="NCBI Taxonomy" id="2035993"/>
    <lineage>
        <taxon>Bacteria</taxon>
        <taxon>Pseudomonadati</taxon>
        <taxon>Pseudomonadota</taxon>
        <taxon>Alphaproteobacteria</taxon>
        <taxon>Caulobacterales</taxon>
        <taxon>Caulobacteraceae</taxon>
        <taxon>Caulobacter</taxon>
    </lineage>
</organism>
<feature type="transmembrane region" description="Helical" evidence="7">
    <location>
        <begin position="169"/>
        <end position="189"/>
    </location>
</feature>
<feature type="transmembrane region" description="Helical" evidence="7">
    <location>
        <begin position="276"/>
        <end position="293"/>
    </location>
</feature>
<feature type="transmembrane region" description="Helical" evidence="7">
    <location>
        <begin position="46"/>
        <end position="68"/>
    </location>
</feature>
<dbReference type="InterPro" id="IPR020846">
    <property type="entry name" value="MFS_dom"/>
</dbReference>
<feature type="transmembrane region" description="Helical" evidence="7">
    <location>
        <begin position="245"/>
        <end position="264"/>
    </location>
</feature>